<comment type="caution">
    <text evidence="11">The sequence shown here is derived from an EMBL/GenBank/DDBJ whole genome shotgun (WGS) entry which is preliminary data.</text>
</comment>
<name>A0A1Y2ESF6_9FUNG</name>
<dbReference type="InterPro" id="IPR001925">
    <property type="entry name" value="Porin_Euk"/>
</dbReference>
<evidence type="ECO:0000256" key="5">
    <source>
        <dbReference type="ARBA" id="ARBA00022692"/>
    </source>
</evidence>
<dbReference type="Proteomes" id="UP000193920">
    <property type="component" value="Unassembled WGS sequence"/>
</dbReference>
<keyword evidence="6" id="KW-1000">Mitochondrion outer membrane</keyword>
<organism evidence="11 12">
    <name type="scientific">Neocallimastix californiae</name>
    <dbReference type="NCBI Taxonomy" id="1754190"/>
    <lineage>
        <taxon>Eukaryota</taxon>
        <taxon>Fungi</taxon>
        <taxon>Fungi incertae sedis</taxon>
        <taxon>Chytridiomycota</taxon>
        <taxon>Chytridiomycota incertae sedis</taxon>
        <taxon>Neocallimastigomycetes</taxon>
        <taxon>Neocallimastigales</taxon>
        <taxon>Neocallimastigaceae</taxon>
        <taxon>Neocallimastix</taxon>
    </lineage>
</organism>
<evidence type="ECO:0000313" key="12">
    <source>
        <dbReference type="Proteomes" id="UP000193920"/>
    </source>
</evidence>
<dbReference type="AlphaFoldDB" id="A0A1Y2ESF6"/>
<evidence type="ECO:0000256" key="6">
    <source>
        <dbReference type="ARBA" id="ARBA00022787"/>
    </source>
</evidence>
<keyword evidence="12" id="KW-1185">Reference proteome</keyword>
<dbReference type="CDD" id="cd07306">
    <property type="entry name" value="Porin3_VDAC"/>
    <property type="match status" value="1"/>
</dbReference>
<evidence type="ECO:0000256" key="8">
    <source>
        <dbReference type="ARBA" id="ARBA00023114"/>
    </source>
</evidence>
<dbReference type="PANTHER" id="PTHR11743:SF70">
    <property type="entry name" value="GH26960P-RELATED"/>
    <property type="match status" value="1"/>
</dbReference>
<dbReference type="GO" id="GO:0008308">
    <property type="term" value="F:voltage-gated monoatomic anion channel activity"/>
    <property type="evidence" value="ECO:0007669"/>
    <property type="project" value="InterPro"/>
</dbReference>
<evidence type="ECO:0000256" key="9">
    <source>
        <dbReference type="ARBA" id="ARBA00023128"/>
    </source>
</evidence>
<dbReference type="InterPro" id="IPR023614">
    <property type="entry name" value="Porin_dom_sf"/>
</dbReference>
<evidence type="ECO:0008006" key="13">
    <source>
        <dbReference type="Google" id="ProtNLM"/>
    </source>
</evidence>
<dbReference type="GO" id="GO:0015288">
    <property type="term" value="F:porin activity"/>
    <property type="evidence" value="ECO:0007669"/>
    <property type="project" value="UniProtKB-KW"/>
</dbReference>
<dbReference type="PRINTS" id="PR00185">
    <property type="entry name" value="EUKARYTPORIN"/>
</dbReference>
<comment type="subcellular location">
    <subcellularLocation>
        <location evidence="1">Mitochondrion outer membrane</location>
    </subcellularLocation>
</comment>
<proteinExistence type="inferred from homology"/>
<sequence length="330" mass="36638">MFRYSRDPRFYPPPPPEPKKQTFVLNGNLQPLPPPMTKPPMVKPPMQYRALAFRDIGKSIGDLLGKDYPINGIKLEAKSITSNGVFFLANGFRDAKTGAISGEMKTKYHDKTNGITYTESWSSNNVLSSTIELFNTLSPGLKLEFNGSYNPSNGNKGTKVTAEYRKNGIFSRCNVDLFKGPIVNSDFCINQRGLLIGAETAYNLRDSKLIRYNLGVGYNAPGYSLALQAFEGLNTYSASYFHRVNPQIEAGTKATWNKNKAGPVNVEFGTRYILNRDAFVKAKIDMNGRLGLGFVQNLNNGIRVSVGGSFDTKRMNENVHKVGMNISFNQ</sequence>
<evidence type="ECO:0000256" key="7">
    <source>
        <dbReference type="ARBA" id="ARBA00023065"/>
    </source>
</evidence>
<comment type="similarity">
    <text evidence="2">Belongs to the eukaryotic mitochondrial porin family.</text>
</comment>
<keyword evidence="10" id="KW-0472">Membrane</keyword>
<reference evidence="11 12" key="1">
    <citation type="submission" date="2016-08" db="EMBL/GenBank/DDBJ databases">
        <title>A Parts List for Fungal Cellulosomes Revealed by Comparative Genomics.</title>
        <authorList>
            <consortium name="DOE Joint Genome Institute"/>
            <person name="Haitjema C.H."/>
            <person name="Gilmore S.P."/>
            <person name="Henske J.K."/>
            <person name="Solomon K.V."/>
            <person name="De Groot R."/>
            <person name="Kuo A."/>
            <person name="Mondo S.J."/>
            <person name="Salamov A.A."/>
            <person name="Labutti K."/>
            <person name="Zhao Z."/>
            <person name="Chiniquy J."/>
            <person name="Barry K."/>
            <person name="Brewer H.M."/>
            <person name="Purvine S.O."/>
            <person name="Wright A.T."/>
            <person name="Boxma B."/>
            <person name="Van Alen T."/>
            <person name="Hackstein J.H."/>
            <person name="Baker S.E."/>
            <person name="Grigoriev I.V."/>
            <person name="O'Malley M.A."/>
        </authorList>
    </citation>
    <scope>NUCLEOTIDE SEQUENCE [LARGE SCALE GENOMIC DNA]</scope>
    <source>
        <strain evidence="11 12">G1</strain>
    </source>
</reference>
<keyword evidence="4" id="KW-1134">Transmembrane beta strand</keyword>
<dbReference type="OrthoDB" id="7827681at2759"/>
<dbReference type="GO" id="GO:0046930">
    <property type="term" value="C:pore complex"/>
    <property type="evidence" value="ECO:0007669"/>
    <property type="project" value="UniProtKB-KW"/>
</dbReference>
<keyword evidence="7" id="KW-0406">Ion transport</keyword>
<evidence type="ECO:0000256" key="4">
    <source>
        <dbReference type="ARBA" id="ARBA00022452"/>
    </source>
</evidence>
<accession>A0A1Y2ESF6</accession>
<evidence type="ECO:0000313" key="11">
    <source>
        <dbReference type="EMBL" id="ORY73785.1"/>
    </source>
</evidence>
<dbReference type="InterPro" id="IPR027246">
    <property type="entry name" value="Porin_Euk/Tom40"/>
</dbReference>
<keyword evidence="9" id="KW-0496">Mitochondrion</keyword>
<dbReference type="GO" id="GO:0005741">
    <property type="term" value="C:mitochondrial outer membrane"/>
    <property type="evidence" value="ECO:0007669"/>
    <property type="project" value="UniProtKB-SubCell"/>
</dbReference>
<dbReference type="EMBL" id="MCOG01000032">
    <property type="protein sequence ID" value="ORY73785.1"/>
    <property type="molecule type" value="Genomic_DNA"/>
</dbReference>
<keyword evidence="8" id="KW-0626">Porin</keyword>
<evidence type="ECO:0000256" key="1">
    <source>
        <dbReference type="ARBA" id="ARBA00004294"/>
    </source>
</evidence>
<evidence type="ECO:0000256" key="10">
    <source>
        <dbReference type="ARBA" id="ARBA00023136"/>
    </source>
</evidence>
<evidence type="ECO:0000256" key="3">
    <source>
        <dbReference type="ARBA" id="ARBA00022448"/>
    </source>
</evidence>
<keyword evidence="5" id="KW-0812">Transmembrane</keyword>
<dbReference type="Pfam" id="PF01459">
    <property type="entry name" value="Porin_3"/>
    <property type="match status" value="1"/>
</dbReference>
<gene>
    <name evidence="11" type="ORF">LY90DRAFT_502972</name>
</gene>
<keyword evidence="3" id="KW-0813">Transport</keyword>
<dbReference type="STRING" id="1754190.A0A1Y2ESF6"/>
<dbReference type="Gene3D" id="2.40.160.10">
    <property type="entry name" value="Porin"/>
    <property type="match status" value="1"/>
</dbReference>
<dbReference type="FunFam" id="2.40.160.10:FF:000012">
    <property type="entry name" value="Voltage-dependent anion-selective channel"/>
    <property type="match status" value="1"/>
</dbReference>
<protein>
    <recommendedName>
        <fullName evidence="13">Voltage-dependent ion-selective channel</fullName>
    </recommendedName>
</protein>
<dbReference type="PANTHER" id="PTHR11743">
    <property type="entry name" value="VOLTAGE-DEPENDENT ANION-SELECTIVE CHANNEL"/>
    <property type="match status" value="1"/>
</dbReference>
<evidence type="ECO:0000256" key="2">
    <source>
        <dbReference type="ARBA" id="ARBA00007780"/>
    </source>
</evidence>